<evidence type="ECO:0000313" key="5">
    <source>
        <dbReference type="RefSeq" id="XP_060675782.1"/>
    </source>
</evidence>
<comment type="similarity">
    <text evidence="1">Belongs to the mTERF family.</text>
</comment>
<organism evidence="4 5">
    <name type="scientific">Ziziphus jujuba</name>
    <name type="common">Chinese jujube</name>
    <name type="synonym">Ziziphus sativa</name>
    <dbReference type="NCBI Taxonomy" id="326968"/>
    <lineage>
        <taxon>Eukaryota</taxon>
        <taxon>Viridiplantae</taxon>
        <taxon>Streptophyta</taxon>
        <taxon>Embryophyta</taxon>
        <taxon>Tracheophyta</taxon>
        <taxon>Spermatophyta</taxon>
        <taxon>Magnoliopsida</taxon>
        <taxon>eudicotyledons</taxon>
        <taxon>Gunneridae</taxon>
        <taxon>Pentapetalae</taxon>
        <taxon>rosids</taxon>
        <taxon>fabids</taxon>
        <taxon>Rosales</taxon>
        <taxon>Rhamnaceae</taxon>
        <taxon>Paliureae</taxon>
        <taxon>Ziziphus</taxon>
    </lineage>
</organism>
<keyword evidence="4" id="KW-1185">Reference proteome</keyword>
<sequence>MEFKNLLSVLRKRFLATSATLSTIATTTNASPNPSFTVHFLVNSCGLPLEVAISASKTLKLDQNNTHNPESVLRFLKSHKFDDTQIANLISKSPSILRSRISTNLRPKFQFLVENGFDGERLPKLIMQNTFILRRSLGSHIKPTYEFLKKFLKTEERVVSSVKRASWLLTSDPAKLVPNMELLIREGVPDERVAHLLSSQPRTLMHKVERLVVCIKTVKELGLQPSSATFTEAVRIMVSMTESTWNKKMETFKELGWSEYDIIHAFIRCPLCLAYSEEKIRRAMDFYLKTMKLELEDIISSPMLLSFSKVPCSEGFGFYYFCIYACPICLAYSEVKVRRAMDFYLKTYEVGVGRYISTPRLINFSIEGRILPRYLVLMVLFSMGLIEHDNKPFWMFYQSETAFLDNYVFKYVDEYHICWKCKMLPKQRQFDDDI</sequence>
<reference evidence="5" key="1">
    <citation type="submission" date="2025-08" db="UniProtKB">
        <authorList>
            <consortium name="RefSeq"/>
        </authorList>
    </citation>
    <scope>IDENTIFICATION</scope>
    <source>
        <tissue evidence="5">Seedling</tissue>
    </source>
</reference>
<gene>
    <name evidence="5" type="primary">LOC107413015</name>
</gene>
<proteinExistence type="inferred from homology"/>
<dbReference type="GeneID" id="107413015"/>
<protein>
    <submittedName>
        <fullName evidence="5">Uncharacterized protein LOC107413015</fullName>
    </submittedName>
</protein>
<evidence type="ECO:0000256" key="3">
    <source>
        <dbReference type="ARBA" id="ARBA00022946"/>
    </source>
</evidence>
<dbReference type="PANTHER" id="PTHR13068">
    <property type="entry name" value="CGI-12 PROTEIN-RELATED"/>
    <property type="match status" value="1"/>
</dbReference>
<dbReference type="RefSeq" id="XP_060675782.1">
    <property type="nucleotide sequence ID" value="XM_060819799.1"/>
</dbReference>
<evidence type="ECO:0000256" key="2">
    <source>
        <dbReference type="ARBA" id="ARBA00022472"/>
    </source>
</evidence>
<dbReference type="Gene3D" id="1.25.70.10">
    <property type="entry name" value="Transcription termination factor 3, mitochondrial"/>
    <property type="match status" value="2"/>
</dbReference>
<dbReference type="InterPro" id="IPR003690">
    <property type="entry name" value="MTERF"/>
</dbReference>
<keyword evidence="2" id="KW-0805">Transcription regulation</keyword>
<accession>A0ABM4AGB8</accession>
<evidence type="ECO:0000256" key="1">
    <source>
        <dbReference type="ARBA" id="ARBA00007692"/>
    </source>
</evidence>
<dbReference type="InterPro" id="IPR038538">
    <property type="entry name" value="MTERF_sf"/>
</dbReference>
<keyword evidence="2" id="KW-0804">Transcription</keyword>
<dbReference type="SMART" id="SM00733">
    <property type="entry name" value="Mterf"/>
    <property type="match status" value="7"/>
</dbReference>
<dbReference type="PANTHER" id="PTHR13068:SF31">
    <property type="entry name" value="TRANSCRIPTION TERMINATION FACTOR MTERF2, CHLOROPLASTIC-LIKE"/>
    <property type="match status" value="1"/>
</dbReference>
<evidence type="ECO:0000313" key="4">
    <source>
        <dbReference type="Proteomes" id="UP001652623"/>
    </source>
</evidence>
<name>A0ABM4AGB8_ZIZJJ</name>
<keyword evidence="2" id="KW-0806">Transcription termination</keyword>
<dbReference type="Pfam" id="PF02536">
    <property type="entry name" value="mTERF"/>
    <property type="match status" value="2"/>
</dbReference>
<dbReference type="Proteomes" id="UP001652623">
    <property type="component" value="Chromosome 8"/>
</dbReference>
<keyword evidence="3" id="KW-0809">Transit peptide</keyword>